<evidence type="ECO:0000256" key="1">
    <source>
        <dbReference type="SAM" id="Phobius"/>
    </source>
</evidence>
<organism evidence="2 3">
    <name type="scientific">Iocasia fonsfrigidae</name>
    <dbReference type="NCBI Taxonomy" id="2682810"/>
    <lineage>
        <taxon>Bacteria</taxon>
        <taxon>Bacillati</taxon>
        <taxon>Bacillota</taxon>
        <taxon>Clostridia</taxon>
        <taxon>Halanaerobiales</taxon>
        <taxon>Halanaerobiaceae</taxon>
        <taxon>Iocasia</taxon>
    </lineage>
</organism>
<evidence type="ECO:0000313" key="3">
    <source>
        <dbReference type="Proteomes" id="UP000665020"/>
    </source>
</evidence>
<accession>A0A8A7KFS6</accession>
<keyword evidence="1" id="KW-0472">Membrane</keyword>
<dbReference type="RefSeq" id="WP_230868678.1">
    <property type="nucleotide sequence ID" value="NZ_CP046640.1"/>
</dbReference>
<dbReference type="KEGG" id="ifn:GM661_02990"/>
<dbReference type="Proteomes" id="UP000665020">
    <property type="component" value="Chromosome"/>
</dbReference>
<proteinExistence type="predicted"/>
<dbReference type="AlphaFoldDB" id="A0A8A7KFS6"/>
<gene>
    <name evidence="2" type="ORF">GM661_02990</name>
</gene>
<keyword evidence="3" id="KW-1185">Reference proteome</keyword>
<dbReference type="EMBL" id="CP046640">
    <property type="protein sequence ID" value="QTL97014.1"/>
    <property type="molecule type" value="Genomic_DNA"/>
</dbReference>
<name>A0A8A7KFS6_9FIRM</name>
<keyword evidence="1" id="KW-0812">Transmembrane</keyword>
<protein>
    <submittedName>
        <fullName evidence="2">Uncharacterized protein</fullName>
    </submittedName>
</protein>
<keyword evidence="1" id="KW-1133">Transmembrane helix</keyword>
<evidence type="ECO:0000313" key="2">
    <source>
        <dbReference type="EMBL" id="QTL97014.1"/>
    </source>
</evidence>
<reference evidence="2" key="1">
    <citation type="submission" date="2019-12" db="EMBL/GenBank/DDBJ databases">
        <authorList>
            <person name="zhang j."/>
            <person name="sun C.M."/>
        </authorList>
    </citation>
    <scope>NUCLEOTIDE SEQUENCE</scope>
    <source>
        <strain evidence="2">NS-1</strain>
    </source>
</reference>
<sequence length="355" mass="41965">MGVVREKKKIGWPVIILIILAPFILRFAVGLFTGHDIEDVRAKIEEHLYEKYGEEFVVTQIGTRSSRGKEFYQARIYPRSIIGTNREWDDYYCASASVSKRSFGRLGGVGDSYSYVNRNMDVEEYLLPEIKNIFGERVLIKVDVAHEVTGDGSWWAGYKSVSLKEVRKDIAEDPERNRIILDLDVYIFDRIEDEKEKEERRKEIFELVQYLKEEGLFEYLEMRVVFVDERVLAPSYKKYKYEISASRKVNEYIKKEDKTVNLPPRNLRKKVSKVLQQEVNEMSEEELLASMRKIRKDELSYDGIRKWNCQYLSPIYSEGLVKERYTSSYNPETINKYKEIKDIKIGTNLEYIYFK</sequence>
<feature type="transmembrane region" description="Helical" evidence="1">
    <location>
        <begin position="12"/>
        <end position="32"/>
    </location>
</feature>